<evidence type="ECO:0000313" key="4">
    <source>
        <dbReference type="Proteomes" id="UP001501410"/>
    </source>
</evidence>
<protein>
    <submittedName>
        <fullName evidence="3">Uncharacterized protein</fullName>
    </submittedName>
</protein>
<dbReference type="InterPro" id="IPR028098">
    <property type="entry name" value="Glyco_trans_4-like_N"/>
</dbReference>
<name>A0ABP8MLZ4_9BACT</name>
<dbReference type="PANTHER" id="PTHR12526">
    <property type="entry name" value="GLYCOSYLTRANSFERASE"/>
    <property type="match status" value="1"/>
</dbReference>
<feature type="domain" description="Glycosyltransferase subfamily 4-like N-terminal" evidence="2">
    <location>
        <begin position="49"/>
        <end position="168"/>
    </location>
</feature>
<gene>
    <name evidence="3" type="ORF">GCM10023092_12490</name>
</gene>
<dbReference type="InterPro" id="IPR001296">
    <property type="entry name" value="Glyco_trans_1"/>
</dbReference>
<evidence type="ECO:0000313" key="3">
    <source>
        <dbReference type="EMBL" id="GAA4452883.1"/>
    </source>
</evidence>
<comment type="caution">
    <text evidence="3">The sequence shown here is derived from an EMBL/GenBank/DDBJ whole genome shotgun (WGS) entry which is preliminary data.</text>
</comment>
<feature type="domain" description="Glycosyl transferase family 1" evidence="1">
    <location>
        <begin position="192"/>
        <end position="350"/>
    </location>
</feature>
<dbReference type="EMBL" id="BAABEZ010000018">
    <property type="protein sequence ID" value="GAA4452883.1"/>
    <property type="molecule type" value="Genomic_DNA"/>
</dbReference>
<dbReference type="CDD" id="cd03801">
    <property type="entry name" value="GT4_PimA-like"/>
    <property type="match status" value="1"/>
</dbReference>
<evidence type="ECO:0000259" key="1">
    <source>
        <dbReference type="Pfam" id="PF00534"/>
    </source>
</evidence>
<dbReference type="Pfam" id="PF00534">
    <property type="entry name" value="Glycos_transf_1"/>
    <property type="match status" value="1"/>
</dbReference>
<evidence type="ECO:0000259" key="2">
    <source>
        <dbReference type="Pfam" id="PF13439"/>
    </source>
</evidence>
<sequence length="371" mass="42519">MTAKNLTYIVSDMSKMIALEWIIDYRDKSLTNLSFIFLNKGDSEIEAFVQQHKLPFIRIPYHGKKDLPKAIWQSFRFLRAQRTEIVHCHLFDACMVGLTAARMAGVPKRIFTRHYATYHHVYFPKAVKYDRFMNAMATDIVAISELVKRVLIKDEQVPESKVSLVHHGFLLSEYDNVTKERIAHFKSKYGLGAEPVIGVVARYTLLKGIQFIIPAFKQLLQHYPDAKLLIANSHGNDEAYLKGLMQDIPAQNIVEVKYERDMGALYKSLSAYVHVPIYDHIEAFGQTYVEALMARIPSVFTLSGVASEFIVHERNALVVPFEDAGAIFEALMRLLSDKDLCKQLENQGYEDTRKLFSLERMISGLEKLYIS</sequence>
<dbReference type="Proteomes" id="UP001501410">
    <property type="component" value="Unassembled WGS sequence"/>
</dbReference>
<dbReference type="Pfam" id="PF13439">
    <property type="entry name" value="Glyco_transf_4"/>
    <property type="match status" value="1"/>
</dbReference>
<accession>A0ABP8MLZ4</accession>
<organism evidence="3 4">
    <name type="scientific">Rurimicrobium arvi</name>
    <dbReference type="NCBI Taxonomy" id="2049916"/>
    <lineage>
        <taxon>Bacteria</taxon>
        <taxon>Pseudomonadati</taxon>
        <taxon>Bacteroidota</taxon>
        <taxon>Chitinophagia</taxon>
        <taxon>Chitinophagales</taxon>
        <taxon>Chitinophagaceae</taxon>
        <taxon>Rurimicrobium</taxon>
    </lineage>
</organism>
<reference evidence="4" key="1">
    <citation type="journal article" date="2019" name="Int. J. Syst. Evol. Microbiol.">
        <title>The Global Catalogue of Microorganisms (GCM) 10K type strain sequencing project: providing services to taxonomists for standard genome sequencing and annotation.</title>
        <authorList>
            <consortium name="The Broad Institute Genomics Platform"/>
            <consortium name="The Broad Institute Genome Sequencing Center for Infectious Disease"/>
            <person name="Wu L."/>
            <person name="Ma J."/>
        </authorList>
    </citation>
    <scope>NUCLEOTIDE SEQUENCE [LARGE SCALE GENOMIC DNA]</scope>
    <source>
        <strain evidence="4">JCM 31921</strain>
    </source>
</reference>
<keyword evidence="4" id="KW-1185">Reference proteome</keyword>
<dbReference type="Gene3D" id="3.40.50.2000">
    <property type="entry name" value="Glycogen Phosphorylase B"/>
    <property type="match status" value="2"/>
</dbReference>
<dbReference type="RefSeq" id="WP_344824090.1">
    <property type="nucleotide sequence ID" value="NZ_BAABEZ010000018.1"/>
</dbReference>
<dbReference type="SUPFAM" id="SSF53756">
    <property type="entry name" value="UDP-Glycosyltransferase/glycogen phosphorylase"/>
    <property type="match status" value="1"/>
</dbReference>
<proteinExistence type="predicted"/>